<feature type="compositionally biased region" description="Low complexity" evidence="1">
    <location>
        <begin position="178"/>
        <end position="193"/>
    </location>
</feature>
<sequence length="460" mass="48183">MTWQDELQNLDAELAAGRISAEEYRQRRDALLARDPNGFPEEDATKTAEPAVGEESTTTVGPVTGEESTTTVGPVTGEESTRAVEPVAGEESTKQVEQPAQQPSQPSAQKDPFPPAFSWSDAAKQGVQQPQQGAQPSGAGEETTQVVRPVAPQPPADPTGAPGSNTPPPPQWGPPQQRPQAQWPPIHPQSQPQPQQPPWGPVETTGTPWGDGLPGAAETGDAPWMRQGPEVFEKAAKPGKGKLIAGLSIGGALLVAVIVAAVFFFTSQSDDRAAGENQTAAPPPPATSTSKPLPEPPAAKPAPPGSREALVAVPGPPHPWAGFLDVPSVQGEKANLLLPVTETALQNGLVDGWFNGTEGTSPKSTLIALKLPDQQAAKTVVEKYLAGQRGLSKVKSLSYQGVPVVSTDATFRTAYVAHNYAIILDVSGDPAAEQAQQAAQDTFENLLDQQLAQTPPTARE</sequence>
<organism evidence="3 4">
    <name type="scientific">Saccharopolyspora halophila</name>
    <dbReference type="NCBI Taxonomy" id="405551"/>
    <lineage>
        <taxon>Bacteria</taxon>
        <taxon>Bacillati</taxon>
        <taxon>Actinomycetota</taxon>
        <taxon>Actinomycetes</taxon>
        <taxon>Pseudonocardiales</taxon>
        <taxon>Pseudonocardiaceae</taxon>
        <taxon>Saccharopolyspora</taxon>
    </lineage>
</organism>
<evidence type="ECO:0000313" key="3">
    <source>
        <dbReference type="EMBL" id="GAA2334135.1"/>
    </source>
</evidence>
<keyword evidence="2" id="KW-1133">Transmembrane helix</keyword>
<gene>
    <name evidence="3" type="ORF">GCM10009854_07120</name>
</gene>
<dbReference type="EMBL" id="BAAARA010000002">
    <property type="protein sequence ID" value="GAA2334135.1"/>
    <property type="molecule type" value="Genomic_DNA"/>
</dbReference>
<feature type="compositionally biased region" description="Pro residues" evidence="1">
    <location>
        <begin position="293"/>
        <end position="304"/>
    </location>
</feature>
<evidence type="ECO:0000313" key="4">
    <source>
        <dbReference type="Proteomes" id="UP001501218"/>
    </source>
</evidence>
<feature type="compositionally biased region" description="Pro residues" evidence="1">
    <location>
        <begin position="165"/>
        <end position="177"/>
    </location>
</feature>
<name>A0ABN3FP61_9PSEU</name>
<feature type="compositionally biased region" description="Polar residues" evidence="1">
    <location>
        <begin position="55"/>
        <end position="73"/>
    </location>
</feature>
<dbReference type="PRINTS" id="PR01217">
    <property type="entry name" value="PRICHEXTENSN"/>
</dbReference>
<protein>
    <recommendedName>
        <fullName evidence="5">SHOCT domain-containing protein</fullName>
    </recommendedName>
</protein>
<feature type="region of interest" description="Disordered" evidence="1">
    <location>
        <begin position="30"/>
        <end position="224"/>
    </location>
</feature>
<keyword evidence="2" id="KW-0472">Membrane</keyword>
<proteinExistence type="predicted"/>
<keyword evidence="4" id="KW-1185">Reference proteome</keyword>
<keyword evidence="2" id="KW-0812">Transmembrane</keyword>
<feature type="compositionally biased region" description="Low complexity" evidence="1">
    <location>
        <begin position="122"/>
        <end position="150"/>
    </location>
</feature>
<accession>A0ABN3FP61</accession>
<comment type="caution">
    <text evidence="3">The sequence shown here is derived from an EMBL/GenBank/DDBJ whole genome shotgun (WGS) entry which is preliminary data.</text>
</comment>
<feature type="transmembrane region" description="Helical" evidence="2">
    <location>
        <begin position="243"/>
        <end position="265"/>
    </location>
</feature>
<evidence type="ECO:0008006" key="5">
    <source>
        <dbReference type="Google" id="ProtNLM"/>
    </source>
</evidence>
<feature type="compositionally biased region" description="Low complexity" evidence="1">
    <location>
        <begin position="98"/>
        <end position="109"/>
    </location>
</feature>
<dbReference type="RefSeq" id="WP_344126472.1">
    <property type="nucleotide sequence ID" value="NZ_BAAARA010000002.1"/>
</dbReference>
<evidence type="ECO:0000256" key="2">
    <source>
        <dbReference type="SAM" id="Phobius"/>
    </source>
</evidence>
<reference evidence="3 4" key="1">
    <citation type="journal article" date="2019" name="Int. J. Syst. Evol. Microbiol.">
        <title>The Global Catalogue of Microorganisms (GCM) 10K type strain sequencing project: providing services to taxonomists for standard genome sequencing and annotation.</title>
        <authorList>
            <consortium name="The Broad Institute Genomics Platform"/>
            <consortium name="The Broad Institute Genome Sequencing Center for Infectious Disease"/>
            <person name="Wu L."/>
            <person name="Ma J."/>
        </authorList>
    </citation>
    <scope>NUCLEOTIDE SEQUENCE [LARGE SCALE GENOMIC DNA]</scope>
    <source>
        <strain evidence="3 4">JCM 16221</strain>
    </source>
</reference>
<dbReference type="Proteomes" id="UP001501218">
    <property type="component" value="Unassembled WGS sequence"/>
</dbReference>
<feature type="region of interest" description="Disordered" evidence="1">
    <location>
        <begin position="274"/>
        <end position="308"/>
    </location>
</feature>
<evidence type="ECO:0000256" key="1">
    <source>
        <dbReference type="SAM" id="MobiDB-lite"/>
    </source>
</evidence>